<keyword evidence="4" id="KW-0723">Serine/threonine-protein kinase</keyword>
<feature type="region of interest" description="Disordered" evidence="11">
    <location>
        <begin position="469"/>
        <end position="514"/>
    </location>
</feature>
<dbReference type="FunFam" id="3.30.200.20:FF:000228">
    <property type="entry name" value="Serine/threonine-protein kinase BIK1"/>
    <property type="match status" value="1"/>
</dbReference>
<feature type="compositionally biased region" description="Basic and acidic residues" evidence="11">
    <location>
        <begin position="88"/>
        <end position="98"/>
    </location>
</feature>
<dbReference type="PROSITE" id="PS00108">
    <property type="entry name" value="PROTEIN_KINASE_ST"/>
    <property type="match status" value="1"/>
</dbReference>
<dbReference type="RefSeq" id="XP_018444853.1">
    <property type="nucleotide sequence ID" value="XM_018589351.2"/>
</dbReference>
<dbReference type="InterPro" id="IPR001245">
    <property type="entry name" value="Ser-Thr/Tyr_kinase_cat_dom"/>
</dbReference>
<keyword evidence="8" id="KW-0611">Plant defense</keyword>
<dbReference type="InterPro" id="IPR050823">
    <property type="entry name" value="Plant_Ser_Thr_Prot_Kinase"/>
</dbReference>
<dbReference type="Gene3D" id="3.30.200.20">
    <property type="entry name" value="Phosphorylase Kinase, domain 1"/>
    <property type="match status" value="1"/>
</dbReference>
<gene>
    <name evidence="14" type="primary">LOC108816785</name>
</gene>
<comment type="subcellular location">
    <subcellularLocation>
        <location evidence="1">Cell membrane</location>
    </subcellularLocation>
</comment>
<dbReference type="Gene3D" id="1.10.510.10">
    <property type="entry name" value="Transferase(Phosphotransferase) domain 1"/>
    <property type="match status" value="1"/>
</dbReference>
<dbReference type="EC" id="2.7.11.1" evidence="2"/>
<feature type="region of interest" description="Disordered" evidence="11">
    <location>
        <begin position="1"/>
        <end position="49"/>
    </location>
</feature>
<dbReference type="KEGG" id="rsz:108816785"/>
<accession>A0A6J0KB88</accession>
<proteinExistence type="predicted"/>
<reference evidence="13" key="1">
    <citation type="journal article" date="2019" name="Database">
        <title>The radish genome database (RadishGD): an integrated information resource for radish genomics.</title>
        <authorList>
            <person name="Yu H.J."/>
            <person name="Baek S."/>
            <person name="Lee Y.J."/>
            <person name="Cho A."/>
            <person name="Mun J.H."/>
        </authorList>
    </citation>
    <scope>NUCLEOTIDE SEQUENCE [LARGE SCALE GENOMIC DNA]</scope>
    <source>
        <strain evidence="13">cv. WK10039</strain>
    </source>
</reference>
<evidence type="ECO:0000256" key="4">
    <source>
        <dbReference type="ARBA" id="ARBA00022527"/>
    </source>
</evidence>
<dbReference type="FunFam" id="1.10.510.10:FF:000258">
    <property type="entry name" value="Probable serine/threonine-protein kinase PBL8"/>
    <property type="match status" value="1"/>
</dbReference>
<dbReference type="InterPro" id="IPR008271">
    <property type="entry name" value="Ser/Thr_kinase_AS"/>
</dbReference>
<keyword evidence="13" id="KW-1185">Reference proteome</keyword>
<keyword evidence="3" id="KW-0472">Membrane</keyword>
<evidence type="ECO:0000256" key="8">
    <source>
        <dbReference type="ARBA" id="ARBA00022821"/>
    </source>
</evidence>
<organism evidence="13 14">
    <name type="scientific">Raphanus sativus</name>
    <name type="common">Radish</name>
    <name type="synonym">Raphanus raphanistrum var. sativus</name>
    <dbReference type="NCBI Taxonomy" id="3726"/>
    <lineage>
        <taxon>Eukaryota</taxon>
        <taxon>Viridiplantae</taxon>
        <taxon>Streptophyta</taxon>
        <taxon>Embryophyta</taxon>
        <taxon>Tracheophyta</taxon>
        <taxon>Spermatophyta</taxon>
        <taxon>Magnoliopsida</taxon>
        <taxon>eudicotyledons</taxon>
        <taxon>Gunneridae</taxon>
        <taxon>Pentapetalae</taxon>
        <taxon>rosids</taxon>
        <taxon>malvids</taxon>
        <taxon>Brassicales</taxon>
        <taxon>Brassicaceae</taxon>
        <taxon>Brassiceae</taxon>
        <taxon>Raphanus</taxon>
    </lineage>
</organism>
<dbReference type="InterPro" id="IPR011009">
    <property type="entry name" value="Kinase-like_dom_sf"/>
</dbReference>
<feature type="binding site" evidence="10">
    <location>
        <position position="186"/>
    </location>
    <ligand>
        <name>ATP</name>
        <dbReference type="ChEBI" id="CHEBI:30616"/>
    </ligand>
</feature>
<evidence type="ECO:0000256" key="5">
    <source>
        <dbReference type="ARBA" id="ARBA00022679"/>
    </source>
</evidence>
<evidence type="ECO:0000256" key="1">
    <source>
        <dbReference type="ARBA" id="ARBA00004236"/>
    </source>
</evidence>
<protein>
    <recommendedName>
        <fullName evidence="2">non-specific serine/threonine protein kinase</fullName>
        <ecNumber evidence="2">2.7.11.1</ecNumber>
    </recommendedName>
</protein>
<keyword evidence="7 14" id="KW-0418">Kinase</keyword>
<evidence type="ECO:0000256" key="2">
    <source>
        <dbReference type="ARBA" id="ARBA00012513"/>
    </source>
</evidence>
<dbReference type="SUPFAM" id="SSF56112">
    <property type="entry name" value="Protein kinase-like (PK-like)"/>
    <property type="match status" value="1"/>
</dbReference>
<dbReference type="CDD" id="cd14066">
    <property type="entry name" value="STKc_IRAK"/>
    <property type="match status" value="1"/>
</dbReference>
<keyword evidence="6 10" id="KW-0547">Nucleotide-binding</keyword>
<evidence type="ECO:0000256" key="10">
    <source>
        <dbReference type="PROSITE-ProRule" id="PRU10141"/>
    </source>
</evidence>
<dbReference type="PROSITE" id="PS50011">
    <property type="entry name" value="PROTEIN_KINASE_DOM"/>
    <property type="match status" value="1"/>
</dbReference>
<name>A0A6J0KB88_RAPSA</name>
<dbReference type="OrthoDB" id="4062651at2759"/>
<feature type="compositionally biased region" description="Low complexity" evidence="11">
    <location>
        <begin position="69"/>
        <end position="79"/>
    </location>
</feature>
<dbReference type="InterPro" id="IPR017441">
    <property type="entry name" value="Protein_kinase_ATP_BS"/>
</dbReference>
<dbReference type="PROSITE" id="PS00107">
    <property type="entry name" value="PROTEIN_KINASE_ATP"/>
    <property type="match status" value="1"/>
</dbReference>
<dbReference type="Pfam" id="PF07714">
    <property type="entry name" value="PK_Tyr_Ser-Thr"/>
    <property type="match status" value="1"/>
</dbReference>
<evidence type="ECO:0000256" key="11">
    <source>
        <dbReference type="SAM" id="MobiDB-lite"/>
    </source>
</evidence>
<evidence type="ECO:0000313" key="13">
    <source>
        <dbReference type="Proteomes" id="UP000504610"/>
    </source>
</evidence>
<dbReference type="Proteomes" id="UP000504610">
    <property type="component" value="Chromosome 7"/>
</dbReference>
<evidence type="ECO:0000259" key="12">
    <source>
        <dbReference type="PROSITE" id="PS50011"/>
    </source>
</evidence>
<dbReference type="GeneID" id="108816785"/>
<dbReference type="GO" id="GO:0005886">
    <property type="term" value="C:plasma membrane"/>
    <property type="evidence" value="ECO:0007669"/>
    <property type="project" value="UniProtKB-SubCell"/>
</dbReference>
<dbReference type="GO" id="GO:0004674">
    <property type="term" value="F:protein serine/threonine kinase activity"/>
    <property type="evidence" value="ECO:0007669"/>
    <property type="project" value="UniProtKB-KW"/>
</dbReference>
<sequence>MGLDDTYAVKAKGNLQSKKQSNKSDENHKKKKKNNGVNNNSKGDKEEEREASGCWLNFRFMFGCVPSKPDADASSSSSPLYATTIPTEESKPENEKPNDQPVSSTTTTTTTSNAGSSSSTPMISEELKVYSNLTKFTFNDLKLATRNFRPESLLGEGGFGCVFKGWIQEHGTAPVKPGAGLTVAVKTLNPDGLQGHKEWLAEINFLGNLLHPNLVKLVGYCIEDDQRLLVYEFMPRGSLENHLFRRSLPLPWCIRMKIAVGAAKGLSFLHEEALKPVIYRDFKTSNILLDADYNAKLSDFGLAKDAPDEGKTHVSTRVMGTYGYAAPEYVMTGHLTSKSDVYSFGVVLLEMLTGRRSMDKNRPNGEHNLVEWARPHLLDKRRFYKLLDPRLEGHFSIKGAQKVIQLAAQCLSRDPKVRPKMSDVVEALKPLPHLKDMASSSYYFQTMQAERLKNGFGSRKGQQPQHVFRTLSSPHGSRKGQPPQPVFRTLSSSHGASPYRPQVPPSPKPKEATT</sequence>
<dbReference type="GO" id="GO:0005524">
    <property type="term" value="F:ATP binding"/>
    <property type="evidence" value="ECO:0007669"/>
    <property type="project" value="UniProtKB-UniRule"/>
</dbReference>
<keyword evidence="9 10" id="KW-0067">ATP-binding</keyword>
<dbReference type="GO" id="GO:0006952">
    <property type="term" value="P:defense response"/>
    <property type="evidence" value="ECO:0007669"/>
    <property type="project" value="UniProtKB-KW"/>
</dbReference>
<keyword evidence="3" id="KW-1003">Cell membrane</keyword>
<feature type="compositionally biased region" description="Low complexity" evidence="11">
    <location>
        <begin position="103"/>
        <end position="120"/>
    </location>
</feature>
<reference evidence="14" key="2">
    <citation type="submission" date="2025-08" db="UniProtKB">
        <authorList>
            <consortium name="RefSeq"/>
        </authorList>
    </citation>
    <scope>IDENTIFICATION</scope>
    <source>
        <tissue evidence="14">Leaf</tissue>
    </source>
</reference>
<dbReference type="PANTHER" id="PTHR45621">
    <property type="entry name" value="OS01G0588500 PROTEIN-RELATED"/>
    <property type="match status" value="1"/>
</dbReference>
<evidence type="ECO:0000313" key="14">
    <source>
        <dbReference type="RefSeq" id="XP_018444853.1"/>
    </source>
</evidence>
<keyword evidence="5" id="KW-0808">Transferase</keyword>
<dbReference type="InterPro" id="IPR000719">
    <property type="entry name" value="Prot_kinase_dom"/>
</dbReference>
<feature type="domain" description="Protein kinase" evidence="12">
    <location>
        <begin position="148"/>
        <end position="434"/>
    </location>
</feature>
<evidence type="ECO:0000256" key="6">
    <source>
        <dbReference type="ARBA" id="ARBA00022741"/>
    </source>
</evidence>
<dbReference type="AlphaFoldDB" id="A0A6J0KB88"/>
<evidence type="ECO:0000256" key="7">
    <source>
        <dbReference type="ARBA" id="ARBA00022777"/>
    </source>
</evidence>
<feature type="region of interest" description="Disordered" evidence="11">
    <location>
        <begin position="69"/>
        <end position="120"/>
    </location>
</feature>
<evidence type="ECO:0000256" key="3">
    <source>
        <dbReference type="ARBA" id="ARBA00022475"/>
    </source>
</evidence>
<evidence type="ECO:0000256" key="9">
    <source>
        <dbReference type="ARBA" id="ARBA00022840"/>
    </source>
</evidence>